<proteinExistence type="predicted"/>
<sequence>MSEFVEAIEAAFALIIGGIVMLVFGSVATSELFNFTLMGVLYLFAGIVGVVLVTAVAVQTLFR</sequence>
<gene>
    <name evidence="2" type="ORF">ACFR9S_16140</name>
</gene>
<dbReference type="Proteomes" id="UP001597111">
    <property type="component" value="Unassembled WGS sequence"/>
</dbReference>
<reference evidence="2 3" key="1">
    <citation type="journal article" date="2019" name="Int. J. Syst. Evol. Microbiol.">
        <title>The Global Catalogue of Microorganisms (GCM) 10K type strain sequencing project: providing services to taxonomists for standard genome sequencing and annotation.</title>
        <authorList>
            <consortium name="The Broad Institute Genomics Platform"/>
            <consortium name="The Broad Institute Genome Sequencing Center for Infectious Disease"/>
            <person name="Wu L."/>
            <person name="Ma J."/>
        </authorList>
    </citation>
    <scope>NUCLEOTIDE SEQUENCE [LARGE SCALE GENOMIC DNA]</scope>
    <source>
        <strain evidence="2 3">CGMCC 1.12285</strain>
    </source>
</reference>
<evidence type="ECO:0000256" key="1">
    <source>
        <dbReference type="SAM" id="Phobius"/>
    </source>
</evidence>
<accession>A0ABD6BA61</accession>
<dbReference type="AlphaFoldDB" id="A0ABD6BA61"/>
<feature type="transmembrane region" description="Helical" evidence="1">
    <location>
        <begin position="7"/>
        <end position="28"/>
    </location>
</feature>
<feature type="transmembrane region" description="Helical" evidence="1">
    <location>
        <begin position="40"/>
        <end position="62"/>
    </location>
</feature>
<keyword evidence="1" id="KW-0472">Membrane</keyword>
<dbReference type="RefSeq" id="WP_379730406.1">
    <property type="nucleotide sequence ID" value="NZ_JBHSWZ010000003.1"/>
</dbReference>
<keyword evidence="1" id="KW-0812">Transmembrane</keyword>
<evidence type="ECO:0000313" key="3">
    <source>
        <dbReference type="Proteomes" id="UP001597111"/>
    </source>
</evidence>
<keyword evidence="3" id="KW-1185">Reference proteome</keyword>
<name>A0ABD6BA61_9EURY</name>
<evidence type="ECO:0008006" key="4">
    <source>
        <dbReference type="Google" id="ProtNLM"/>
    </source>
</evidence>
<comment type="caution">
    <text evidence="2">The sequence shown here is derived from an EMBL/GenBank/DDBJ whole genome shotgun (WGS) entry which is preliminary data.</text>
</comment>
<organism evidence="2 3">
    <name type="scientific">Halolamina salina</name>
    <dbReference type="NCBI Taxonomy" id="1220023"/>
    <lineage>
        <taxon>Archaea</taxon>
        <taxon>Methanobacteriati</taxon>
        <taxon>Methanobacteriota</taxon>
        <taxon>Stenosarchaea group</taxon>
        <taxon>Halobacteria</taxon>
        <taxon>Halobacteriales</taxon>
        <taxon>Haloferacaceae</taxon>
    </lineage>
</organism>
<protein>
    <recommendedName>
        <fullName evidence="4">Major facilitator superfamily (MFS) profile domain-containing protein</fullName>
    </recommendedName>
</protein>
<keyword evidence="1" id="KW-1133">Transmembrane helix</keyword>
<evidence type="ECO:0000313" key="2">
    <source>
        <dbReference type="EMBL" id="MFD1527811.1"/>
    </source>
</evidence>
<dbReference type="EMBL" id="JBHUDH010000258">
    <property type="protein sequence ID" value="MFD1527811.1"/>
    <property type="molecule type" value="Genomic_DNA"/>
</dbReference>